<dbReference type="Proteomes" id="UP000025227">
    <property type="component" value="Unplaced"/>
</dbReference>
<evidence type="ECO:0000256" key="12">
    <source>
        <dbReference type="PIRSR" id="PIRSR639383-2"/>
    </source>
</evidence>
<dbReference type="Gene3D" id="3.60.110.10">
    <property type="entry name" value="Carbon-nitrogen hydrolase"/>
    <property type="match status" value="1"/>
</dbReference>
<keyword evidence="5" id="KW-0378">Hydrolase</keyword>
<accession>A0A7I4YKR0</accession>
<evidence type="ECO:0000256" key="1">
    <source>
        <dbReference type="ARBA" id="ARBA00001936"/>
    </source>
</evidence>
<sequence>MAKSVQRSLIAVCQLTCGHDLEKNFEVCKAMVERAGARNCKMVFFPEWFDYIGRNAEENVSLATEESGSLMQSFRSLAKQHHVWISFGGLHNKDPSKPERPWNSHVIIDDEGKTRALYNKLHLFDVEIPGKFRHMESDFHRKGVKMVPPVDTPIGRLGLSICNDLRFPELSLWYRHKGAEILSYPAAFTVHTGLSHYEPLLRSRAIETQCYVVSAAQTGKHNEERSSYGHAMVIDPWGAVIAQCSDRVDMCFAEIDLSYVAGLRELQPIFAQRRPELYTLHVNEEDNENTPLMFSKFPIASESIFYRSGLSFAFVNLKPVLNGHVLVCPKRICNHLTELTDAETADLFVVSKKVQKMIEKFHNVTSSTVCIQDGKEAGQTVEHVHVHILARREGDFGCSPDNLYHTLSTHDRDPQVRPRTQDEMSAEASLYREAMKNI</sequence>
<dbReference type="InterPro" id="IPR045254">
    <property type="entry name" value="Nit1/2_C-N_Hydrolase"/>
</dbReference>
<dbReference type="SUPFAM" id="SSF54197">
    <property type="entry name" value="HIT-like"/>
    <property type="match status" value="1"/>
</dbReference>
<keyword evidence="6" id="KW-0511">Multifunctional enzyme</keyword>
<dbReference type="InterPro" id="IPR003010">
    <property type="entry name" value="C-N_Hydrolase"/>
</dbReference>
<dbReference type="InterPro" id="IPR019808">
    <property type="entry name" value="Histidine_triad_CS"/>
</dbReference>
<feature type="domain" description="CN hydrolase" evidence="15">
    <location>
        <begin position="8"/>
        <end position="257"/>
    </location>
</feature>
<evidence type="ECO:0000256" key="8">
    <source>
        <dbReference type="ARBA" id="ARBA00057461"/>
    </source>
</evidence>
<evidence type="ECO:0000256" key="7">
    <source>
        <dbReference type="ARBA" id="ARBA00047780"/>
    </source>
</evidence>
<dbReference type="GO" id="GO:0000166">
    <property type="term" value="F:nucleotide binding"/>
    <property type="evidence" value="ECO:0007669"/>
    <property type="project" value="UniProtKB-KW"/>
</dbReference>
<feature type="short sequence motif" description="Histidine triad motif" evidence="14">
    <location>
        <begin position="383"/>
        <end position="387"/>
    </location>
</feature>
<dbReference type="GO" id="GO:0047710">
    <property type="term" value="F:bis(5'-adenosyl)-triphosphatase activity"/>
    <property type="evidence" value="ECO:0007669"/>
    <property type="project" value="UniProtKB-EC"/>
</dbReference>
<keyword evidence="4" id="KW-0547">Nucleotide-binding</keyword>
<evidence type="ECO:0000313" key="17">
    <source>
        <dbReference type="Proteomes" id="UP000025227"/>
    </source>
</evidence>
<evidence type="ECO:0000313" key="18">
    <source>
        <dbReference type="WBParaSite" id="HCON_00111520-00001"/>
    </source>
</evidence>
<comment type="cofactor">
    <cofactor evidence="1">
        <name>Mn(2+)</name>
        <dbReference type="ChEBI" id="CHEBI:29035"/>
    </cofactor>
</comment>
<feature type="domain" description="HIT" evidence="16">
    <location>
        <begin position="290"/>
        <end position="398"/>
    </location>
</feature>
<dbReference type="CDD" id="cd01275">
    <property type="entry name" value="FHIT"/>
    <property type="match status" value="1"/>
</dbReference>
<evidence type="ECO:0000256" key="14">
    <source>
        <dbReference type="PROSITE-ProRule" id="PRU00464"/>
    </source>
</evidence>
<dbReference type="FunFam" id="3.30.428.10:FF:000011">
    <property type="entry name" value="Fragile histidine triad"/>
    <property type="match status" value="1"/>
</dbReference>
<evidence type="ECO:0000256" key="13">
    <source>
        <dbReference type="PIRSR" id="PIRSR639383-3"/>
    </source>
</evidence>
<feature type="binding site" evidence="12">
    <location>
        <position position="316"/>
    </location>
    <ligand>
        <name>substrate</name>
    </ligand>
</feature>
<dbReference type="WBParaSite" id="HCON_00111520-00001">
    <property type="protein sequence ID" value="HCON_00111520-00001"/>
    <property type="gene ID" value="HCON_00111520"/>
</dbReference>
<evidence type="ECO:0000256" key="2">
    <source>
        <dbReference type="ARBA" id="ARBA00011881"/>
    </source>
</evidence>
<dbReference type="PROSITE" id="PS50263">
    <property type="entry name" value="CN_HYDROLASE"/>
    <property type="match status" value="1"/>
</dbReference>
<feature type="binding site" evidence="12">
    <location>
        <position position="387"/>
    </location>
    <ligand>
        <name>substrate</name>
    </ligand>
</feature>
<evidence type="ECO:0000259" key="15">
    <source>
        <dbReference type="PROSITE" id="PS50263"/>
    </source>
</evidence>
<dbReference type="PROSITE" id="PS00892">
    <property type="entry name" value="HIT_1"/>
    <property type="match status" value="1"/>
</dbReference>
<dbReference type="PANTHER" id="PTHR23088">
    <property type="entry name" value="NITRILASE-RELATED"/>
    <property type="match status" value="1"/>
</dbReference>
<dbReference type="InterPro" id="IPR036526">
    <property type="entry name" value="C-N_Hydrolase_sf"/>
</dbReference>
<proteinExistence type="inferred from homology"/>
<evidence type="ECO:0000256" key="10">
    <source>
        <dbReference type="ARBA" id="ARBA00069577"/>
    </source>
</evidence>
<reference evidence="18" key="1">
    <citation type="submission" date="2020-12" db="UniProtKB">
        <authorList>
            <consortium name="WormBaseParasite"/>
        </authorList>
    </citation>
    <scope>IDENTIFICATION</scope>
    <source>
        <strain evidence="18">MHco3</strain>
    </source>
</reference>
<dbReference type="CDD" id="cd07572">
    <property type="entry name" value="nit"/>
    <property type="match status" value="1"/>
</dbReference>
<feature type="binding site" evidence="12">
    <location>
        <position position="372"/>
    </location>
    <ligand>
        <name>substrate</name>
    </ligand>
</feature>
<evidence type="ECO:0000256" key="3">
    <source>
        <dbReference type="ARBA" id="ARBA00012377"/>
    </source>
</evidence>
<evidence type="ECO:0000256" key="9">
    <source>
        <dbReference type="ARBA" id="ARBA00061127"/>
    </source>
</evidence>
<keyword evidence="17" id="KW-1185">Reference proteome</keyword>
<dbReference type="PANTHER" id="PTHR23088:SF27">
    <property type="entry name" value="DEAMINATED GLUTATHIONE AMIDASE"/>
    <property type="match status" value="1"/>
</dbReference>
<comment type="similarity">
    <text evidence="9">In the N-terminal section; belongs to the UPF0012 family.</text>
</comment>
<organism evidence="17 18">
    <name type="scientific">Haemonchus contortus</name>
    <name type="common">Barber pole worm</name>
    <dbReference type="NCBI Taxonomy" id="6289"/>
    <lineage>
        <taxon>Eukaryota</taxon>
        <taxon>Metazoa</taxon>
        <taxon>Ecdysozoa</taxon>
        <taxon>Nematoda</taxon>
        <taxon>Chromadorea</taxon>
        <taxon>Rhabditida</taxon>
        <taxon>Rhabditina</taxon>
        <taxon>Rhabditomorpha</taxon>
        <taxon>Strongyloidea</taxon>
        <taxon>Trichostrongylidae</taxon>
        <taxon>Haemonchus</taxon>
    </lineage>
</organism>
<dbReference type="Gene3D" id="3.30.428.10">
    <property type="entry name" value="HIT-like"/>
    <property type="match status" value="1"/>
</dbReference>
<dbReference type="EC" id="3.6.1.29" evidence="3"/>
<dbReference type="GO" id="GO:0006139">
    <property type="term" value="P:nucleobase-containing compound metabolic process"/>
    <property type="evidence" value="ECO:0007669"/>
    <property type="project" value="TreeGrafter"/>
</dbReference>
<evidence type="ECO:0000256" key="4">
    <source>
        <dbReference type="ARBA" id="ARBA00022741"/>
    </source>
</evidence>
<evidence type="ECO:0000256" key="11">
    <source>
        <dbReference type="PIRSR" id="PIRSR639383-1"/>
    </source>
</evidence>
<feature type="active site" description="Tele-AMP-histidine intermediate" evidence="11">
    <location>
        <position position="385"/>
    </location>
</feature>
<evidence type="ECO:0000256" key="6">
    <source>
        <dbReference type="ARBA" id="ARBA00023268"/>
    </source>
</evidence>
<protein>
    <recommendedName>
        <fullName evidence="10">Nitrilase and fragile histidine triad fusion protein NitFhit</fullName>
        <ecNumber evidence="3">3.6.1.29</ecNumber>
    </recommendedName>
</protein>
<feature type="binding site" evidence="12">
    <location>
        <begin position="378"/>
        <end position="381"/>
    </location>
    <ligand>
        <name>substrate</name>
    </ligand>
</feature>
<dbReference type="OMA" id="MRVAVCQ"/>
<name>A0A7I4YKR0_HAECO</name>
<dbReference type="SUPFAM" id="SSF56317">
    <property type="entry name" value="Carbon-nitrogen hydrolase"/>
    <property type="match status" value="1"/>
</dbReference>
<dbReference type="GO" id="GO:0016811">
    <property type="term" value="F:hydrolase activity, acting on carbon-nitrogen (but not peptide) bonds, in linear amides"/>
    <property type="evidence" value="ECO:0007669"/>
    <property type="project" value="InterPro"/>
</dbReference>
<dbReference type="OrthoDB" id="680339at2759"/>
<dbReference type="Pfam" id="PF01230">
    <property type="entry name" value="HIT"/>
    <property type="match status" value="1"/>
</dbReference>
<dbReference type="PROSITE" id="PS51084">
    <property type="entry name" value="HIT_2"/>
    <property type="match status" value="1"/>
</dbReference>
<dbReference type="Pfam" id="PF00795">
    <property type="entry name" value="CN_hydrolase"/>
    <property type="match status" value="1"/>
</dbReference>
<evidence type="ECO:0000259" key="16">
    <source>
        <dbReference type="PROSITE" id="PS51084"/>
    </source>
</evidence>
<dbReference type="InterPro" id="IPR039383">
    <property type="entry name" value="FHIT"/>
</dbReference>
<feature type="site" description="Important for induction of apoptosis" evidence="13">
    <location>
        <position position="404"/>
    </location>
</feature>
<comment type="catalytic activity">
    <reaction evidence="7">
        <text>P(1),P(3)-bis(5'-adenosyl) triphosphate + H2O = AMP + ADP + 2 H(+)</text>
        <dbReference type="Rhea" id="RHEA:13893"/>
        <dbReference type="ChEBI" id="CHEBI:15377"/>
        <dbReference type="ChEBI" id="CHEBI:15378"/>
        <dbReference type="ChEBI" id="CHEBI:58529"/>
        <dbReference type="ChEBI" id="CHEBI:456215"/>
        <dbReference type="ChEBI" id="CHEBI:456216"/>
        <dbReference type="EC" id="3.6.1.29"/>
    </reaction>
</comment>
<dbReference type="FunFam" id="3.60.110.10:FF:000005">
    <property type="entry name" value="nitrilase homolog 1 isoform X1"/>
    <property type="match status" value="1"/>
</dbReference>
<comment type="subunit">
    <text evidence="2">Homotetramer.</text>
</comment>
<evidence type="ECO:0000256" key="5">
    <source>
        <dbReference type="ARBA" id="ARBA00022801"/>
    </source>
</evidence>
<dbReference type="InterPro" id="IPR011146">
    <property type="entry name" value="HIT-like"/>
</dbReference>
<dbReference type="InterPro" id="IPR036265">
    <property type="entry name" value="HIT-like_sf"/>
</dbReference>
<dbReference type="AlphaFoldDB" id="A0A7I4YKR0"/>
<comment type="function">
    <text evidence="8">Cleaves A-5'-PPP-5'A to yield AMP and ADP.</text>
</comment>